<sequence>MEHFYSQWLIQEQHLLNDLLSAPQDRPDLHIPLINRAVSHYAEYYKHKCQLADRDIFRAFSAYWLTDIERSFFWLGGLNPGVVFHSVPLDLTHDQSYKVEQLRQQMMRRIHEVEEKMRLVEEAMAVLMALAAVHGKVKNGEARGYTTERVGEMMRAVLDEADELRKNVVRKNIEILSTAQTVRFFASLAHHHLCIYWQGIIIAIMA</sequence>
<dbReference type="GO" id="GO:0043565">
    <property type="term" value="F:sequence-specific DNA binding"/>
    <property type="evidence" value="ECO:0007669"/>
    <property type="project" value="InterPro"/>
</dbReference>
<dbReference type="OrthoDB" id="1889475at2759"/>
<dbReference type="AlphaFoldDB" id="A0A833QN90"/>
<evidence type="ECO:0000313" key="3">
    <source>
        <dbReference type="Proteomes" id="UP000623129"/>
    </source>
</evidence>
<evidence type="ECO:0000259" key="1">
    <source>
        <dbReference type="PROSITE" id="PS51806"/>
    </source>
</evidence>
<gene>
    <name evidence="2" type="ORF">FCM35_KLT12705</name>
</gene>
<dbReference type="GO" id="GO:0006351">
    <property type="term" value="P:DNA-templated transcription"/>
    <property type="evidence" value="ECO:0007669"/>
    <property type="project" value="InterPro"/>
</dbReference>
<comment type="caution">
    <text evidence="2">The sequence shown here is derived from an EMBL/GenBank/DDBJ whole genome shotgun (WGS) entry which is preliminary data.</text>
</comment>
<feature type="domain" description="DOG1" evidence="1">
    <location>
        <begin position="1"/>
        <end position="205"/>
    </location>
</feature>
<dbReference type="Proteomes" id="UP000623129">
    <property type="component" value="Unassembled WGS sequence"/>
</dbReference>
<name>A0A833QN90_9POAL</name>
<accession>A0A833QN90</accession>
<protein>
    <submittedName>
        <fullName evidence="2">Transcription factor HBP-1b(C38)-like protein</fullName>
    </submittedName>
</protein>
<keyword evidence="3" id="KW-1185">Reference proteome</keyword>
<dbReference type="PANTHER" id="PTHR46354:SF4">
    <property type="entry name" value="PROTEIN DOG1-LIKE 3"/>
    <property type="match status" value="1"/>
</dbReference>
<dbReference type="EMBL" id="SWLB01000024">
    <property type="protein sequence ID" value="KAF3322716.1"/>
    <property type="molecule type" value="Genomic_DNA"/>
</dbReference>
<dbReference type="PANTHER" id="PTHR46354">
    <property type="entry name" value="DOG1 DOMAIN-CONTAINING PROTEIN"/>
    <property type="match status" value="1"/>
</dbReference>
<dbReference type="InterPro" id="IPR025422">
    <property type="entry name" value="TGA_domain"/>
</dbReference>
<dbReference type="InterPro" id="IPR051886">
    <property type="entry name" value="Seed_Dev/Stress_Resp_Reg"/>
</dbReference>
<dbReference type="PROSITE" id="PS51806">
    <property type="entry name" value="DOG1"/>
    <property type="match status" value="1"/>
</dbReference>
<reference evidence="2" key="1">
    <citation type="submission" date="2020-01" db="EMBL/GenBank/DDBJ databases">
        <title>Genome sequence of Kobresia littledalei, the first chromosome-level genome in the family Cyperaceae.</title>
        <authorList>
            <person name="Qu G."/>
        </authorList>
    </citation>
    <scope>NUCLEOTIDE SEQUENCE</scope>
    <source>
        <strain evidence="2">C.B.Clarke</strain>
        <tissue evidence="2">Leaf</tissue>
    </source>
</reference>
<organism evidence="2 3">
    <name type="scientific">Carex littledalei</name>
    <dbReference type="NCBI Taxonomy" id="544730"/>
    <lineage>
        <taxon>Eukaryota</taxon>
        <taxon>Viridiplantae</taxon>
        <taxon>Streptophyta</taxon>
        <taxon>Embryophyta</taxon>
        <taxon>Tracheophyta</taxon>
        <taxon>Spermatophyta</taxon>
        <taxon>Magnoliopsida</taxon>
        <taxon>Liliopsida</taxon>
        <taxon>Poales</taxon>
        <taxon>Cyperaceae</taxon>
        <taxon>Cyperoideae</taxon>
        <taxon>Cariceae</taxon>
        <taxon>Carex</taxon>
        <taxon>Carex subgen. Euthyceras</taxon>
    </lineage>
</organism>
<proteinExistence type="predicted"/>
<dbReference type="Pfam" id="PF14144">
    <property type="entry name" value="DOG1"/>
    <property type="match status" value="1"/>
</dbReference>
<evidence type="ECO:0000313" key="2">
    <source>
        <dbReference type="EMBL" id="KAF3322716.1"/>
    </source>
</evidence>